<evidence type="ECO:0000259" key="3">
    <source>
        <dbReference type="PROSITE" id="PS50158"/>
    </source>
</evidence>
<sequence length="669" mass="74530">MAELKTLVHLRGQAKAKVTRIRKTIEEVSEAGIVQFTLPQLKVYSRNLEAHFQEYLHFHHQITALLPPEKLDDNDATYLQFEDQHTETAMLVETLIQSATPQPPVPSVVPASGAYPAQIIVQQQPLPVPIPSFDGKPENWPRFQQVFSDIMARSRDSDAVKLHHLERALAGGSAAKIIDPKTLSDGNFTHAWELLLDVYEDERKAVDSHIHGLLGLKRMNKECSKQMRDLLNEVTRHVEGLKLLNQNLDGVSERFVVVVLSDAFDPETRKQWEGTIPHKEIPTYEDTVIFLKERCSLLERCEASHPKSLSDKESNQKSISKPPPAKSFAMATPLANSEATCEICSANHPNYKCDRFVSLTVPQRRVKVRELNLCFNCLRKGHPALKCPSTKSCQECQGRHNTLLHEPKPEPKPVIEDPQQESAPVVESANVSPPIESSSSLSSSVHNVPRSDSTLLLTAMVDVLDSHGNPHPCRAFLDCGSQPHLVSCSFVESLGIERVPTHVEVFGATGKRSVLNQKVNIVFRSRSMDYQAQIECLVTDVVTGPLPARKLDPQSWNIPSCLTLADPSFHTPGEVSLLIGVKLFFHLMLPGQLMLGDRLPVLKETRLGWVVAGGDENEDANQHCYTTTLRPMKEDIVKSADTVDAKGIVFQDQQMVQSEDSFGWFPSAV</sequence>
<proteinExistence type="predicted"/>
<organism evidence="4 5">
    <name type="scientific">Aedes albopictus</name>
    <name type="common">Asian tiger mosquito</name>
    <name type="synonym">Stegomyia albopicta</name>
    <dbReference type="NCBI Taxonomy" id="7160"/>
    <lineage>
        <taxon>Eukaryota</taxon>
        <taxon>Metazoa</taxon>
        <taxon>Ecdysozoa</taxon>
        <taxon>Arthropoda</taxon>
        <taxon>Hexapoda</taxon>
        <taxon>Insecta</taxon>
        <taxon>Pterygota</taxon>
        <taxon>Neoptera</taxon>
        <taxon>Endopterygota</taxon>
        <taxon>Diptera</taxon>
        <taxon>Nematocera</taxon>
        <taxon>Culicoidea</taxon>
        <taxon>Culicidae</taxon>
        <taxon>Culicinae</taxon>
        <taxon>Aedini</taxon>
        <taxon>Aedes</taxon>
        <taxon>Stegomyia</taxon>
    </lineage>
</organism>
<feature type="compositionally biased region" description="Basic and acidic residues" evidence="2">
    <location>
        <begin position="403"/>
        <end position="415"/>
    </location>
</feature>
<keyword evidence="1" id="KW-0479">Metal-binding</keyword>
<dbReference type="Proteomes" id="UP000069940">
    <property type="component" value="Unassembled WGS sequence"/>
</dbReference>
<feature type="region of interest" description="Disordered" evidence="2">
    <location>
        <begin position="307"/>
        <end position="328"/>
    </location>
</feature>
<keyword evidence="5" id="KW-1185">Reference proteome</keyword>
<name>A0ABM1YLR4_AEDAL</name>
<dbReference type="EnsemblMetazoa" id="AALFPA23_010325.R14389">
    <property type="protein sequence ID" value="AALFPA23_010325.P14389"/>
    <property type="gene ID" value="AALFPA23_010325"/>
</dbReference>
<feature type="domain" description="CCHC-type" evidence="3">
    <location>
        <begin position="374"/>
        <end position="389"/>
    </location>
</feature>
<keyword evidence="1" id="KW-0862">Zinc</keyword>
<dbReference type="Pfam" id="PF03564">
    <property type="entry name" value="DUF1759"/>
    <property type="match status" value="1"/>
</dbReference>
<protein>
    <recommendedName>
        <fullName evidence="3">CCHC-type domain-containing protein</fullName>
    </recommendedName>
</protein>
<evidence type="ECO:0000313" key="4">
    <source>
        <dbReference type="EnsemblMetazoa" id="AALFPA23_010325.P14389"/>
    </source>
</evidence>
<dbReference type="GeneID" id="134286590"/>
<accession>A0ABM1YLR4</accession>
<feature type="region of interest" description="Disordered" evidence="2">
    <location>
        <begin position="402"/>
        <end position="447"/>
    </location>
</feature>
<reference evidence="5" key="1">
    <citation type="journal article" date="2015" name="Proc. Natl. Acad. Sci. U.S.A.">
        <title>Genome sequence of the Asian Tiger mosquito, Aedes albopictus, reveals insights into its biology, genetics, and evolution.</title>
        <authorList>
            <person name="Chen X.G."/>
            <person name="Jiang X."/>
            <person name="Gu J."/>
            <person name="Xu M."/>
            <person name="Wu Y."/>
            <person name="Deng Y."/>
            <person name="Zhang C."/>
            <person name="Bonizzoni M."/>
            <person name="Dermauw W."/>
            <person name="Vontas J."/>
            <person name="Armbruster P."/>
            <person name="Huang X."/>
            <person name="Yang Y."/>
            <person name="Zhang H."/>
            <person name="He W."/>
            <person name="Peng H."/>
            <person name="Liu Y."/>
            <person name="Wu K."/>
            <person name="Chen J."/>
            <person name="Lirakis M."/>
            <person name="Topalis P."/>
            <person name="Van Leeuwen T."/>
            <person name="Hall A.B."/>
            <person name="Jiang X."/>
            <person name="Thorpe C."/>
            <person name="Mueller R.L."/>
            <person name="Sun C."/>
            <person name="Waterhouse R.M."/>
            <person name="Yan G."/>
            <person name="Tu Z.J."/>
            <person name="Fang X."/>
            <person name="James A.A."/>
        </authorList>
    </citation>
    <scope>NUCLEOTIDE SEQUENCE [LARGE SCALE GENOMIC DNA]</scope>
    <source>
        <strain evidence="5">Foshan</strain>
    </source>
</reference>
<keyword evidence="1" id="KW-0863">Zinc-finger</keyword>
<dbReference type="RefSeq" id="XP_062704208.1">
    <property type="nucleotide sequence ID" value="XM_062848224.1"/>
</dbReference>
<dbReference type="InterPro" id="IPR001878">
    <property type="entry name" value="Znf_CCHC"/>
</dbReference>
<dbReference type="PANTHER" id="PTHR47331:SF5">
    <property type="entry name" value="RIBONUCLEASE H"/>
    <property type="match status" value="1"/>
</dbReference>
<dbReference type="InterPro" id="IPR005312">
    <property type="entry name" value="DUF1759"/>
</dbReference>
<reference evidence="4" key="2">
    <citation type="submission" date="2025-05" db="UniProtKB">
        <authorList>
            <consortium name="EnsemblMetazoa"/>
        </authorList>
    </citation>
    <scope>IDENTIFICATION</scope>
    <source>
        <strain evidence="4">Foshan</strain>
    </source>
</reference>
<evidence type="ECO:0000256" key="2">
    <source>
        <dbReference type="SAM" id="MobiDB-lite"/>
    </source>
</evidence>
<dbReference type="PANTHER" id="PTHR47331">
    <property type="entry name" value="PHD-TYPE DOMAIN-CONTAINING PROTEIN"/>
    <property type="match status" value="1"/>
</dbReference>
<evidence type="ECO:0000256" key="1">
    <source>
        <dbReference type="PROSITE-ProRule" id="PRU00047"/>
    </source>
</evidence>
<dbReference type="PROSITE" id="PS50158">
    <property type="entry name" value="ZF_CCHC"/>
    <property type="match status" value="1"/>
</dbReference>
<evidence type="ECO:0000313" key="5">
    <source>
        <dbReference type="Proteomes" id="UP000069940"/>
    </source>
</evidence>
<feature type="compositionally biased region" description="Low complexity" evidence="2">
    <location>
        <begin position="428"/>
        <end position="447"/>
    </location>
</feature>